<dbReference type="GeneID" id="83661788"/>
<organism evidence="1 2">
    <name type="scientific">Delftia lacustris</name>
    <dbReference type="NCBI Taxonomy" id="558537"/>
    <lineage>
        <taxon>Bacteria</taxon>
        <taxon>Pseudomonadati</taxon>
        <taxon>Pseudomonadota</taxon>
        <taxon>Betaproteobacteria</taxon>
        <taxon>Burkholderiales</taxon>
        <taxon>Comamonadaceae</taxon>
        <taxon>Delftia</taxon>
    </lineage>
</organism>
<proteinExistence type="predicted"/>
<name>A0A7T2YMM9_9BURK</name>
<evidence type="ECO:0000313" key="1">
    <source>
        <dbReference type="EMBL" id="QPS78602.1"/>
    </source>
</evidence>
<dbReference type="KEGG" id="dla:I6G47_16340"/>
<dbReference type="Gene3D" id="1.10.3230.30">
    <property type="entry name" value="Phage gp6-like head-tail connector protein"/>
    <property type="match status" value="1"/>
</dbReference>
<protein>
    <submittedName>
        <fullName evidence="1">Phage gp6-like head-tail connector protein</fullName>
    </submittedName>
</protein>
<sequence>MSLIDIDRAKLHLRVDVDDEDALISAQLVAAERLSMAWIRRNVYADQAALDAAIQAAPASLSAATAAYEAALALANQLPNAIERAAATTAAQEAYEDAQADAKRTRRGLVVDDLFASAALLTLGALYENRELLDPPPVAQLLLDPLRAYG</sequence>
<dbReference type="Pfam" id="PF05135">
    <property type="entry name" value="Phage_connect_1"/>
    <property type="match status" value="1"/>
</dbReference>
<dbReference type="InterPro" id="IPR021146">
    <property type="entry name" value="Phage_gp6-like_head-tail"/>
</dbReference>
<dbReference type="EMBL" id="CP065748">
    <property type="protein sequence ID" value="QPS78602.1"/>
    <property type="molecule type" value="Genomic_DNA"/>
</dbReference>
<dbReference type="AlphaFoldDB" id="A0A7T2YMM9"/>
<keyword evidence="2" id="KW-1185">Reference proteome</keyword>
<accession>A0A7T2YMM9</accession>
<dbReference type="InterPro" id="IPR006450">
    <property type="entry name" value="Phage_HK97_gp6-like"/>
</dbReference>
<dbReference type="Proteomes" id="UP000595064">
    <property type="component" value="Chromosome"/>
</dbReference>
<gene>
    <name evidence="1" type="ORF">I6G47_16340</name>
</gene>
<evidence type="ECO:0000313" key="2">
    <source>
        <dbReference type="Proteomes" id="UP000595064"/>
    </source>
</evidence>
<dbReference type="CDD" id="cd08054">
    <property type="entry name" value="gp6"/>
    <property type="match status" value="1"/>
</dbReference>
<reference evidence="1 2" key="1">
    <citation type="submission" date="2020-12" db="EMBL/GenBank/DDBJ databases">
        <title>FDA dAtabase for Regulatory Grade micrObial Sequences (FDA-ARGOS): Supporting development and validation of Infectious Disease Dx tests.</title>
        <authorList>
            <person name="Sproer C."/>
            <person name="Gronow S."/>
            <person name="Severitt S."/>
            <person name="Schroder I."/>
            <person name="Tallon L."/>
            <person name="Sadzewicz L."/>
            <person name="Zhao X."/>
            <person name="Boylan J."/>
            <person name="Ott S."/>
            <person name="Bowen H."/>
            <person name="Vavikolanu K."/>
            <person name="Mehta A."/>
            <person name="Aluvathingal J."/>
            <person name="Nadendla S."/>
            <person name="Lowell S."/>
            <person name="Myers T."/>
            <person name="Yan Y."/>
            <person name="Sichtig H."/>
        </authorList>
    </citation>
    <scope>NUCLEOTIDE SEQUENCE [LARGE SCALE GENOMIC DNA]</scope>
    <source>
        <strain evidence="1 2">FDAARGOS_890</strain>
    </source>
</reference>
<dbReference type="NCBIfam" id="TIGR01560">
    <property type="entry name" value="put_DNA_pack"/>
    <property type="match status" value="1"/>
</dbReference>
<dbReference type="RefSeq" id="WP_198129265.1">
    <property type="nucleotide sequence ID" value="NZ_CP065748.1"/>
</dbReference>